<dbReference type="SUPFAM" id="SSF143120">
    <property type="entry name" value="YefM-like"/>
    <property type="match status" value="1"/>
</dbReference>
<evidence type="ECO:0000256" key="2">
    <source>
        <dbReference type="RuleBase" id="RU362080"/>
    </source>
</evidence>
<dbReference type="Proteomes" id="UP000199103">
    <property type="component" value="Chromosome I"/>
</dbReference>
<organism evidence="3 4">
    <name type="scientific">Microlunatus soli</name>
    <dbReference type="NCBI Taxonomy" id="630515"/>
    <lineage>
        <taxon>Bacteria</taxon>
        <taxon>Bacillati</taxon>
        <taxon>Actinomycetota</taxon>
        <taxon>Actinomycetes</taxon>
        <taxon>Propionibacteriales</taxon>
        <taxon>Propionibacteriaceae</taxon>
        <taxon>Microlunatus</taxon>
    </lineage>
</organism>
<dbReference type="InterPro" id="IPR051416">
    <property type="entry name" value="phD-YefM_TA_antitoxins"/>
</dbReference>
<dbReference type="InterPro" id="IPR006442">
    <property type="entry name" value="Antitoxin_Phd/YefM"/>
</dbReference>
<accession>A0A1H1ZC83</accession>
<comment type="function">
    <text evidence="2">Antitoxin component of a type II toxin-antitoxin (TA) system.</text>
</comment>
<evidence type="ECO:0000256" key="1">
    <source>
        <dbReference type="ARBA" id="ARBA00009981"/>
    </source>
</evidence>
<dbReference type="EMBL" id="LT629772">
    <property type="protein sequence ID" value="SDT31112.1"/>
    <property type="molecule type" value="Genomic_DNA"/>
</dbReference>
<gene>
    <name evidence="3" type="ORF">SAMN04489812_5116</name>
</gene>
<reference evidence="3 4" key="1">
    <citation type="submission" date="2016-10" db="EMBL/GenBank/DDBJ databases">
        <authorList>
            <person name="de Groot N.N."/>
        </authorList>
    </citation>
    <scope>NUCLEOTIDE SEQUENCE [LARGE SCALE GENOMIC DNA]</scope>
    <source>
        <strain evidence="3 4">DSM 21800</strain>
    </source>
</reference>
<dbReference type="Pfam" id="PF02604">
    <property type="entry name" value="PhdYeFM_antitox"/>
    <property type="match status" value="1"/>
</dbReference>
<dbReference type="Gene3D" id="3.40.1620.10">
    <property type="entry name" value="YefM-like domain"/>
    <property type="match status" value="1"/>
</dbReference>
<dbReference type="InterPro" id="IPR036165">
    <property type="entry name" value="YefM-like_sf"/>
</dbReference>
<evidence type="ECO:0000313" key="3">
    <source>
        <dbReference type="EMBL" id="SDT31112.1"/>
    </source>
</evidence>
<dbReference type="PANTHER" id="PTHR35377:SF4">
    <property type="entry name" value="PREVENT-HOST-DEATH FAMILY PROTEIN"/>
    <property type="match status" value="1"/>
</dbReference>
<dbReference type="NCBIfam" id="TIGR01552">
    <property type="entry name" value="phd_fam"/>
    <property type="match status" value="1"/>
</dbReference>
<dbReference type="AlphaFoldDB" id="A0A1H1ZC83"/>
<evidence type="ECO:0000313" key="4">
    <source>
        <dbReference type="Proteomes" id="UP000199103"/>
    </source>
</evidence>
<keyword evidence="4" id="KW-1185">Reference proteome</keyword>
<comment type="similarity">
    <text evidence="1 2">Belongs to the phD/YefM antitoxin family.</text>
</comment>
<dbReference type="PANTHER" id="PTHR35377">
    <property type="entry name" value="ANTITOXIN VAPB49-RELATED-RELATED"/>
    <property type="match status" value="1"/>
</dbReference>
<protein>
    <recommendedName>
        <fullName evidence="2">Antitoxin</fullName>
    </recommendedName>
</protein>
<dbReference type="STRING" id="630515.SAMN04489812_5116"/>
<name>A0A1H1ZC83_9ACTN</name>
<sequence>MTRVNVGEAKSELSQLLARAEAGEEIEIARNGVPVVRLVPIATAGPGARFLAGRGTLRGRIRIGDDFEFTEDELDAMEDR</sequence>
<dbReference type="RefSeq" id="WP_091528842.1">
    <property type="nucleotide sequence ID" value="NZ_LT629772.1"/>
</dbReference>
<proteinExistence type="inferred from homology"/>